<sequence length="312" mass="35692">MIHQQKIPPYQKKIWIICGLMYKEYFEKISFEVSINSATRTTLHNQDTPLSYSIIVEHNEDPPLVSSSEEQISLISNDEADELIQEEDYADLDGNMLLSLYHTRMFDKAESSSIAKDPSNMPVMTSRLITDSEVCMYALTEECINFKESSTPVARFESVRMFVAHAAHNGPLKEEVYFFLGLQVHQSLHSIFISQSQYAIELLKKHEMDECDFMITPMANARLEADLQGTPTDQTRYHRGLQFLGEKLVSWSSKKQDCTALSTAKAEYVSLSACCAQVIWMRTQLLKYGYKFNKIPMYCDLKRAIAISCNPV</sequence>
<gene>
    <name evidence="1" type="ORF">Tco_1018579</name>
</gene>
<dbReference type="PANTHER" id="PTHR11439">
    <property type="entry name" value="GAG-POL-RELATED RETROTRANSPOSON"/>
    <property type="match status" value="1"/>
</dbReference>
<accession>A0ABQ5FVU0</accession>
<reference evidence="1" key="1">
    <citation type="journal article" date="2022" name="Int. J. Mol. Sci.">
        <title>Draft Genome of Tanacetum Coccineum: Genomic Comparison of Closely Related Tanacetum-Family Plants.</title>
        <authorList>
            <person name="Yamashiro T."/>
            <person name="Shiraishi A."/>
            <person name="Nakayama K."/>
            <person name="Satake H."/>
        </authorList>
    </citation>
    <scope>NUCLEOTIDE SEQUENCE</scope>
</reference>
<protein>
    <recommendedName>
        <fullName evidence="3">Reverse transcriptase Ty1/copia-type domain-containing protein</fullName>
    </recommendedName>
</protein>
<organism evidence="1 2">
    <name type="scientific">Tanacetum coccineum</name>
    <dbReference type="NCBI Taxonomy" id="301880"/>
    <lineage>
        <taxon>Eukaryota</taxon>
        <taxon>Viridiplantae</taxon>
        <taxon>Streptophyta</taxon>
        <taxon>Embryophyta</taxon>
        <taxon>Tracheophyta</taxon>
        <taxon>Spermatophyta</taxon>
        <taxon>Magnoliopsida</taxon>
        <taxon>eudicotyledons</taxon>
        <taxon>Gunneridae</taxon>
        <taxon>Pentapetalae</taxon>
        <taxon>asterids</taxon>
        <taxon>campanulids</taxon>
        <taxon>Asterales</taxon>
        <taxon>Asteraceae</taxon>
        <taxon>Asteroideae</taxon>
        <taxon>Anthemideae</taxon>
        <taxon>Anthemidinae</taxon>
        <taxon>Tanacetum</taxon>
    </lineage>
</organism>
<dbReference type="Proteomes" id="UP001151760">
    <property type="component" value="Unassembled WGS sequence"/>
</dbReference>
<name>A0ABQ5FVU0_9ASTR</name>
<evidence type="ECO:0008006" key="3">
    <source>
        <dbReference type="Google" id="ProtNLM"/>
    </source>
</evidence>
<evidence type="ECO:0000313" key="2">
    <source>
        <dbReference type="Proteomes" id="UP001151760"/>
    </source>
</evidence>
<proteinExistence type="predicted"/>
<comment type="caution">
    <text evidence="1">The sequence shown here is derived from an EMBL/GenBank/DDBJ whole genome shotgun (WGS) entry which is preliminary data.</text>
</comment>
<dbReference type="CDD" id="cd09272">
    <property type="entry name" value="RNase_HI_RT_Ty1"/>
    <property type="match status" value="1"/>
</dbReference>
<dbReference type="PANTHER" id="PTHR11439:SF495">
    <property type="entry name" value="REVERSE TRANSCRIPTASE, RNA-DEPENDENT DNA POLYMERASE-RELATED"/>
    <property type="match status" value="1"/>
</dbReference>
<reference evidence="1" key="2">
    <citation type="submission" date="2022-01" db="EMBL/GenBank/DDBJ databases">
        <authorList>
            <person name="Yamashiro T."/>
            <person name="Shiraishi A."/>
            <person name="Satake H."/>
            <person name="Nakayama K."/>
        </authorList>
    </citation>
    <scope>NUCLEOTIDE SEQUENCE</scope>
</reference>
<evidence type="ECO:0000313" key="1">
    <source>
        <dbReference type="EMBL" id="GJT67099.1"/>
    </source>
</evidence>
<dbReference type="EMBL" id="BQNB010017776">
    <property type="protein sequence ID" value="GJT67099.1"/>
    <property type="molecule type" value="Genomic_DNA"/>
</dbReference>
<keyword evidence="2" id="KW-1185">Reference proteome</keyword>